<keyword evidence="3" id="KW-1185">Reference proteome</keyword>
<evidence type="ECO:0000259" key="1">
    <source>
        <dbReference type="Pfam" id="PF02542"/>
    </source>
</evidence>
<feature type="domain" description="2-C-methyl-D-erythritol 2,4-cyclodiphosphate synthase" evidence="1">
    <location>
        <begin position="10"/>
        <end position="194"/>
    </location>
</feature>
<dbReference type="RefSeq" id="WP_315571000.1">
    <property type="nucleotide sequence ID" value="NZ_CP118868.1"/>
</dbReference>
<protein>
    <submittedName>
        <fullName evidence="2">2-C-methyl-D-erythritol 2,4-cyclodiphosphate synthase</fullName>
    </submittedName>
</protein>
<dbReference type="Pfam" id="PF02542">
    <property type="entry name" value="YgbB"/>
    <property type="match status" value="1"/>
</dbReference>
<accession>A0ABY8C2R2</accession>
<dbReference type="EMBL" id="CP118868">
    <property type="protein sequence ID" value="WEG34981.1"/>
    <property type="molecule type" value="Genomic_DNA"/>
</dbReference>
<dbReference type="InterPro" id="IPR036571">
    <property type="entry name" value="MECDP_synthase_sf"/>
</dbReference>
<evidence type="ECO:0000313" key="2">
    <source>
        <dbReference type="EMBL" id="WEG34981.1"/>
    </source>
</evidence>
<dbReference type="PANTHER" id="PTHR43181">
    <property type="entry name" value="2-C-METHYL-D-ERYTHRITOL 2,4-CYCLODIPHOSPHATE SYNTHASE, CHLOROPLASTIC"/>
    <property type="match status" value="1"/>
</dbReference>
<dbReference type="PANTHER" id="PTHR43181:SF1">
    <property type="entry name" value="2-C-METHYL-D-ERYTHRITOL 2,4-CYCLODIPHOSPHATE SYNTHASE, CHLOROPLASTIC"/>
    <property type="match status" value="1"/>
</dbReference>
<dbReference type="InterPro" id="IPR003526">
    <property type="entry name" value="MECDP_synthase"/>
</dbReference>
<reference evidence="2 3" key="1">
    <citation type="submission" date="2023-02" db="EMBL/GenBank/DDBJ databases">
        <title>Novel Oscillospiraceae bacterial genomes.</title>
        <authorList>
            <person name="Srinivasan S."/>
            <person name="Austin M.N."/>
            <person name="Fiedler T.L."/>
            <person name="Strenk S.M."/>
            <person name="Agnew K.J."/>
            <person name="Nagana Gowda G.A."/>
            <person name="Raftery D."/>
            <person name="Beamer M.A."/>
            <person name="Achilles S.L."/>
            <person name="Wiesenfeld H.C."/>
            <person name="Fredricks D.N."/>
            <person name="Hillier S.L."/>
        </authorList>
    </citation>
    <scope>NUCLEOTIDE SEQUENCE [LARGE SCALE GENOMIC DNA]</scope>
    <source>
        <strain evidence="2 3">CHIC02 1186E3-8</strain>
    </source>
</reference>
<gene>
    <name evidence="2" type="ORF">PYS61_03270</name>
</gene>
<dbReference type="Gene3D" id="3.30.1330.50">
    <property type="entry name" value="2-C-methyl-D-erythritol 2,4-cyclodiphosphate synthase"/>
    <property type="match status" value="1"/>
</dbReference>
<dbReference type="Proteomes" id="UP001220478">
    <property type="component" value="Chromosome"/>
</dbReference>
<organism evidence="2 3">
    <name type="scientific">Amygdalobacter indicium</name>
    <dbReference type="NCBI Taxonomy" id="3029272"/>
    <lineage>
        <taxon>Bacteria</taxon>
        <taxon>Bacillati</taxon>
        <taxon>Bacillota</taxon>
        <taxon>Clostridia</taxon>
        <taxon>Eubacteriales</taxon>
        <taxon>Oscillospiraceae</taxon>
        <taxon>Amygdalobacter</taxon>
    </lineage>
</organism>
<dbReference type="SUPFAM" id="SSF69765">
    <property type="entry name" value="IpsF-like"/>
    <property type="match status" value="1"/>
</dbReference>
<name>A0ABY8C2R2_9FIRM</name>
<proteinExistence type="predicted"/>
<sequence>MADNGMIVTRVGFGEDSHAFVRDLVSLQAEHNVSVLSADYITLAGAKINTPLKLQANSDGDVVLHAVCRALQTLSGREVLGEIADKRVQAGHFDSAYFVNLALQDLYAQTSTVYRCWRNLYISQIALQIEAAAPKLSPYYAEMKSNIVRIFNSSPVTTEYPLTVEQVGISAMSGEGLTAVGSGKGIAVRALVTVCTEIEM</sequence>
<evidence type="ECO:0000313" key="3">
    <source>
        <dbReference type="Proteomes" id="UP001220478"/>
    </source>
</evidence>